<dbReference type="EMBL" id="BKCJ010497760">
    <property type="protein sequence ID" value="GFA83831.1"/>
    <property type="molecule type" value="Genomic_DNA"/>
</dbReference>
<gene>
    <name evidence="1" type="ORF">Tci_655803</name>
</gene>
<protein>
    <submittedName>
        <fullName evidence="1">Uncharacterized protein</fullName>
    </submittedName>
</protein>
<comment type="caution">
    <text evidence="1">The sequence shown here is derived from an EMBL/GenBank/DDBJ whole genome shotgun (WGS) entry which is preliminary data.</text>
</comment>
<sequence length="360" mass="41653">YCIDHQPQSIQEDLNQQRMNDVHNIWTESRNELLNTMQSLCKMILQREQAANLSNHTSQPSRRFNSIRYNDDDNEESTIYLNETVSQLPPSIAITPVLPTMKPEDSLIMRDEDLRTIPKKESNEFIKSSVEDLAPIPKESEDTSDSDKECDFPFCDNFVTFSNPLFNVNDDFTSSNDESLPEEDVQEENFKIYSNPLFEFDDKYIFTLLVTPLSDANEDECFDPGGDINKIDANVSTDIEDVHGPKNLKDEPDNNLKNMVKVFDLEIHEKIISPTYVRLPLEDRHYFSFTFFIRIFLPYLTYSENAHFLLSSRSEDTIFDLGISAYSFYSLEPVAYESPVMIFPFFCFCPKDKGIRGESS</sequence>
<reference evidence="1" key="1">
    <citation type="journal article" date="2019" name="Sci. Rep.">
        <title>Draft genome of Tanacetum cinerariifolium, the natural source of mosquito coil.</title>
        <authorList>
            <person name="Yamashiro T."/>
            <person name="Shiraishi A."/>
            <person name="Satake H."/>
            <person name="Nakayama K."/>
        </authorList>
    </citation>
    <scope>NUCLEOTIDE SEQUENCE</scope>
</reference>
<organism evidence="1">
    <name type="scientific">Tanacetum cinerariifolium</name>
    <name type="common">Dalmatian daisy</name>
    <name type="synonym">Chrysanthemum cinerariifolium</name>
    <dbReference type="NCBI Taxonomy" id="118510"/>
    <lineage>
        <taxon>Eukaryota</taxon>
        <taxon>Viridiplantae</taxon>
        <taxon>Streptophyta</taxon>
        <taxon>Embryophyta</taxon>
        <taxon>Tracheophyta</taxon>
        <taxon>Spermatophyta</taxon>
        <taxon>Magnoliopsida</taxon>
        <taxon>eudicotyledons</taxon>
        <taxon>Gunneridae</taxon>
        <taxon>Pentapetalae</taxon>
        <taxon>asterids</taxon>
        <taxon>campanulids</taxon>
        <taxon>Asterales</taxon>
        <taxon>Asteraceae</taxon>
        <taxon>Asteroideae</taxon>
        <taxon>Anthemideae</taxon>
        <taxon>Anthemidinae</taxon>
        <taxon>Tanacetum</taxon>
    </lineage>
</organism>
<accession>A0A699KE07</accession>
<dbReference type="AlphaFoldDB" id="A0A699KE07"/>
<name>A0A699KE07_TANCI</name>
<proteinExistence type="predicted"/>
<feature type="non-terminal residue" evidence="1">
    <location>
        <position position="1"/>
    </location>
</feature>
<evidence type="ECO:0000313" key="1">
    <source>
        <dbReference type="EMBL" id="GFA83831.1"/>
    </source>
</evidence>